<reference evidence="2 3" key="1">
    <citation type="submission" date="2024-02" db="EMBL/GenBank/DDBJ databases">
        <title>Discinaceae phylogenomics.</title>
        <authorList>
            <person name="Dirks A.C."/>
            <person name="James T.Y."/>
        </authorList>
    </citation>
    <scope>NUCLEOTIDE SEQUENCE [LARGE SCALE GENOMIC DNA]</scope>
    <source>
        <strain evidence="2 3">ACD0624</strain>
    </source>
</reference>
<name>A0ABR3GC25_9PEZI</name>
<gene>
    <name evidence="2" type="ORF">Q9L58_007734</name>
</gene>
<evidence type="ECO:0000313" key="2">
    <source>
        <dbReference type="EMBL" id="KAL0633361.1"/>
    </source>
</evidence>
<dbReference type="EMBL" id="JBBBZM010000128">
    <property type="protein sequence ID" value="KAL0633361.1"/>
    <property type="molecule type" value="Genomic_DNA"/>
</dbReference>
<accession>A0ABR3GC25</accession>
<protein>
    <submittedName>
        <fullName evidence="2">Uncharacterized protein</fullName>
    </submittedName>
</protein>
<organism evidence="2 3">
    <name type="scientific">Discina gigas</name>
    <dbReference type="NCBI Taxonomy" id="1032678"/>
    <lineage>
        <taxon>Eukaryota</taxon>
        <taxon>Fungi</taxon>
        <taxon>Dikarya</taxon>
        <taxon>Ascomycota</taxon>
        <taxon>Pezizomycotina</taxon>
        <taxon>Pezizomycetes</taxon>
        <taxon>Pezizales</taxon>
        <taxon>Discinaceae</taxon>
        <taxon>Discina</taxon>
    </lineage>
</organism>
<feature type="region of interest" description="Disordered" evidence="1">
    <location>
        <begin position="178"/>
        <end position="210"/>
    </location>
</feature>
<comment type="caution">
    <text evidence="2">The sequence shown here is derived from an EMBL/GenBank/DDBJ whole genome shotgun (WGS) entry which is preliminary data.</text>
</comment>
<proteinExistence type="predicted"/>
<dbReference type="Proteomes" id="UP001447188">
    <property type="component" value="Unassembled WGS sequence"/>
</dbReference>
<sequence length="210" mass="23025">MSRYLASRFPDILTNVKDGKSGTTQTLLPWVPQLILQNAYQRYARGVRLFYSREVASQETYSFGDIIIGALKSFTAGNMATYGAVANAGSIGTGATVIEEPPGITQTKLHELLNMHPPKQELRLKRTLALKREESEEMGLGAGPRSPPGHENWESDNETHIAMDEHCSPMSSFSSSFAYVKEESDSGLESGVGPENDRPHGALWPEDPEA</sequence>
<feature type="region of interest" description="Disordered" evidence="1">
    <location>
        <begin position="134"/>
        <end position="153"/>
    </location>
</feature>
<evidence type="ECO:0000256" key="1">
    <source>
        <dbReference type="SAM" id="MobiDB-lite"/>
    </source>
</evidence>
<evidence type="ECO:0000313" key="3">
    <source>
        <dbReference type="Proteomes" id="UP001447188"/>
    </source>
</evidence>
<keyword evidence="3" id="KW-1185">Reference proteome</keyword>